<name>A0A1E3NZR7_WICAA</name>
<dbReference type="GeneID" id="30197548"/>
<dbReference type="InterPro" id="IPR042044">
    <property type="entry name" value="EXOC6PINT-1/Sec15/Tip20_C_dom2"/>
</dbReference>
<evidence type="ECO:0000313" key="1">
    <source>
        <dbReference type="EMBL" id="ODQ58653.1"/>
    </source>
</evidence>
<dbReference type="Pfam" id="PF04437">
    <property type="entry name" value="RINT1_TIP1"/>
    <property type="match status" value="1"/>
</dbReference>
<dbReference type="PROSITE" id="PS51386">
    <property type="entry name" value="RINT1_TIP20"/>
    <property type="match status" value="1"/>
</dbReference>
<reference evidence="1 2" key="1">
    <citation type="journal article" date="2016" name="Proc. Natl. Acad. Sci. U.S.A.">
        <title>Comparative genomics of biotechnologically important yeasts.</title>
        <authorList>
            <person name="Riley R."/>
            <person name="Haridas S."/>
            <person name="Wolfe K.H."/>
            <person name="Lopes M.R."/>
            <person name="Hittinger C.T."/>
            <person name="Goeker M."/>
            <person name="Salamov A.A."/>
            <person name="Wisecaver J.H."/>
            <person name="Long T.M."/>
            <person name="Calvey C.H."/>
            <person name="Aerts A.L."/>
            <person name="Barry K.W."/>
            <person name="Choi C."/>
            <person name="Clum A."/>
            <person name="Coughlan A.Y."/>
            <person name="Deshpande S."/>
            <person name="Douglass A.P."/>
            <person name="Hanson S.J."/>
            <person name="Klenk H.-P."/>
            <person name="LaButti K.M."/>
            <person name="Lapidus A."/>
            <person name="Lindquist E.A."/>
            <person name="Lipzen A.M."/>
            <person name="Meier-Kolthoff J.P."/>
            <person name="Ohm R.A."/>
            <person name="Otillar R.P."/>
            <person name="Pangilinan J.L."/>
            <person name="Peng Y."/>
            <person name="Rokas A."/>
            <person name="Rosa C.A."/>
            <person name="Scheuner C."/>
            <person name="Sibirny A.A."/>
            <person name="Slot J.C."/>
            <person name="Stielow J.B."/>
            <person name="Sun H."/>
            <person name="Kurtzman C.P."/>
            <person name="Blackwell M."/>
            <person name="Grigoriev I.V."/>
            <person name="Jeffries T.W."/>
        </authorList>
    </citation>
    <scope>NUCLEOTIDE SEQUENCE [LARGE SCALE GENOMIC DNA]</scope>
    <source>
        <strain evidence="2">ATCC 58044 / CBS 1984 / NCYC 433 / NRRL Y-366-8</strain>
    </source>
</reference>
<dbReference type="AlphaFoldDB" id="A0A1E3NZR7"/>
<accession>A0A1E3NZR7</accession>
<keyword evidence="2" id="KW-1185">Reference proteome</keyword>
<dbReference type="Gene3D" id="1.20.58.1420">
    <property type="entry name" value="Dsl1p vesicle tethering complex, Tip20p subunit, domain B"/>
    <property type="match status" value="1"/>
</dbReference>
<dbReference type="EMBL" id="KV454211">
    <property type="protein sequence ID" value="ODQ58653.1"/>
    <property type="molecule type" value="Genomic_DNA"/>
</dbReference>
<dbReference type="RefSeq" id="XP_019037860.1">
    <property type="nucleotide sequence ID" value="XM_019180302.1"/>
</dbReference>
<evidence type="ECO:0000313" key="2">
    <source>
        <dbReference type="Proteomes" id="UP000094112"/>
    </source>
</evidence>
<organism evidence="1 2">
    <name type="scientific">Wickerhamomyces anomalus (strain ATCC 58044 / CBS 1984 / NCYC 433 / NRRL Y-366-8)</name>
    <name type="common">Yeast</name>
    <name type="synonym">Hansenula anomala</name>
    <dbReference type="NCBI Taxonomy" id="683960"/>
    <lineage>
        <taxon>Eukaryota</taxon>
        <taxon>Fungi</taxon>
        <taxon>Dikarya</taxon>
        <taxon>Ascomycota</taxon>
        <taxon>Saccharomycotina</taxon>
        <taxon>Saccharomycetes</taxon>
        <taxon>Phaffomycetales</taxon>
        <taxon>Wickerhamomycetaceae</taxon>
        <taxon>Wickerhamomyces</taxon>
    </lineage>
</organism>
<dbReference type="InterPro" id="IPR042042">
    <property type="entry name" value="Tip20p_domB"/>
</dbReference>
<dbReference type="Gene3D" id="1.20.58.670">
    <property type="entry name" value="Dsl1p vesicle tethering complex, Tip20p subunit, domain D"/>
    <property type="match status" value="1"/>
</dbReference>
<protein>
    <submittedName>
        <fullName evidence="1">Uncharacterized protein</fullName>
    </submittedName>
</protein>
<dbReference type="PANTHER" id="PTHR13520">
    <property type="entry name" value="RAD50-INTERACTING PROTEIN 1 RINT-1"/>
    <property type="match status" value="1"/>
</dbReference>
<dbReference type="PANTHER" id="PTHR13520:SF0">
    <property type="entry name" value="RAD50-INTERACTING PROTEIN 1"/>
    <property type="match status" value="1"/>
</dbReference>
<dbReference type="STRING" id="683960.A0A1E3NZR7"/>
<dbReference type="GO" id="GO:0006890">
    <property type="term" value="P:retrograde vesicle-mediated transport, Golgi to endoplasmic reticulum"/>
    <property type="evidence" value="ECO:0007669"/>
    <property type="project" value="InterPro"/>
</dbReference>
<dbReference type="InterPro" id="IPR007528">
    <property type="entry name" value="RINT1_Tip20"/>
</dbReference>
<dbReference type="GO" id="GO:0070939">
    <property type="term" value="C:Dsl1/NZR complex"/>
    <property type="evidence" value="ECO:0007669"/>
    <property type="project" value="InterPro"/>
</dbReference>
<dbReference type="Proteomes" id="UP000094112">
    <property type="component" value="Unassembled WGS sequence"/>
</dbReference>
<dbReference type="GO" id="GO:0060628">
    <property type="term" value="P:regulation of ER to Golgi vesicle-mediated transport"/>
    <property type="evidence" value="ECO:0007669"/>
    <property type="project" value="TreeGrafter"/>
</dbReference>
<sequence>MSVLNQWFTGVQDLELVNDKIKELEAERLELQQLSDPNHHQTSSTIDFEELSKQLKFSIANSDIDTINALITGHGDIPSLVAAKNLVLERQRLLSLKSQQSQYKDLDEKLNEITYFDLIGLKELKNGISELTNLKYQATLYDKLDQLIISLKPKYQQALVESAGSSKWVNSSSIAPNLETDFHNLLNLQSLLNKQPKYPDTLWAFETLASNFKISFDYHFNTEKETNRIDRPELFLNYFTNYLSNHLSKFVGVFQLQDTEYSDRFAHSEFITALLKPVREKFSQVLKILRSSLEEENPKTQEANTQLLIHFIKETITFDQALVSDFYYDPLDDGNWEGLFALFNYTDLEKWLNYETKLNVANFESIINSSNCFHIDYTSVGDAQLKPTVSAIKLKYLFENITNSFSKFFLQNYENNSSLKKFKLKFFAKIYLRFLESYFQRLEDGFIAFNELFKKSRSVIHSAKNNTEIDITGTKGLERLFRIYCSLKYTINSLNYWNQEFIFIELNSLFNEYSTNKTLSLFSSILSDYNSLAEKTLQLINSFYSKTTTTLLRNYTQLNDWNDRSSPAPTTFTAQLASVIDTLQELNQFTVKVISTNEFLVVKNSLSYSVADYFFNNIIKSNHFSHKDFSIVWEKLQLSRKFPLYKKLIEAFQIMNLDDEQITQFGPFNTVNQFAKSGHFEILREVLQLEYLTDSDLLDLLLRIT</sequence>
<dbReference type="OrthoDB" id="407410at2759"/>
<dbReference type="GO" id="GO:0006888">
    <property type="term" value="P:endoplasmic reticulum to Golgi vesicle-mediated transport"/>
    <property type="evidence" value="ECO:0007669"/>
    <property type="project" value="InterPro"/>
</dbReference>
<proteinExistence type="predicted"/>
<gene>
    <name evidence="1" type="ORF">WICANDRAFT_100685</name>
</gene>